<evidence type="ECO:0000313" key="2">
    <source>
        <dbReference type="EMBL" id="GAA2438523.1"/>
    </source>
</evidence>
<proteinExistence type="predicted"/>
<evidence type="ECO:0000259" key="1">
    <source>
        <dbReference type="Pfam" id="PF01243"/>
    </source>
</evidence>
<dbReference type="PANTHER" id="PTHR42815">
    <property type="entry name" value="FAD-BINDING, PUTATIVE (AFU_ORTHOLOGUE AFUA_6G07600)-RELATED"/>
    <property type="match status" value="1"/>
</dbReference>
<reference evidence="3" key="1">
    <citation type="journal article" date="2019" name="Int. J. Syst. Evol. Microbiol.">
        <title>The Global Catalogue of Microorganisms (GCM) 10K type strain sequencing project: providing services to taxonomists for standard genome sequencing and annotation.</title>
        <authorList>
            <consortium name="The Broad Institute Genomics Platform"/>
            <consortium name="The Broad Institute Genome Sequencing Center for Infectious Disease"/>
            <person name="Wu L."/>
            <person name="Ma J."/>
        </authorList>
    </citation>
    <scope>NUCLEOTIDE SEQUENCE [LARGE SCALE GENOMIC DNA]</scope>
    <source>
        <strain evidence="3">JCM 6305</strain>
    </source>
</reference>
<evidence type="ECO:0000313" key="3">
    <source>
        <dbReference type="Proteomes" id="UP001501638"/>
    </source>
</evidence>
<feature type="domain" description="Pyridoxamine 5'-phosphate oxidase N-terminal" evidence="1">
    <location>
        <begin position="52"/>
        <end position="168"/>
    </location>
</feature>
<dbReference type="SUPFAM" id="SSF50475">
    <property type="entry name" value="FMN-binding split barrel"/>
    <property type="match status" value="1"/>
</dbReference>
<dbReference type="InterPro" id="IPR024029">
    <property type="entry name" value="Pyridox_Oxase_FMN-dep"/>
</dbReference>
<dbReference type="NCBIfam" id="TIGR04025">
    <property type="entry name" value="PPOX_FMN_DR2398"/>
    <property type="match status" value="1"/>
</dbReference>
<organism evidence="2 3">
    <name type="scientific">Streptomyces macrosporus</name>
    <dbReference type="NCBI Taxonomy" id="44032"/>
    <lineage>
        <taxon>Bacteria</taxon>
        <taxon>Bacillati</taxon>
        <taxon>Actinomycetota</taxon>
        <taxon>Actinomycetes</taxon>
        <taxon>Kitasatosporales</taxon>
        <taxon>Streptomycetaceae</taxon>
        <taxon>Streptomyces</taxon>
    </lineage>
</organism>
<name>A0ABP5WZV2_9ACTN</name>
<dbReference type="Pfam" id="PF01243">
    <property type="entry name" value="PNPOx_N"/>
    <property type="match status" value="1"/>
</dbReference>
<accession>A0ABP5WZV2</accession>
<comment type="caution">
    <text evidence="2">The sequence shown here is derived from an EMBL/GenBank/DDBJ whole genome shotgun (WGS) entry which is preliminary data.</text>
</comment>
<dbReference type="PANTHER" id="PTHR42815:SF2">
    <property type="entry name" value="FAD-BINDING, PUTATIVE (AFU_ORTHOLOGUE AFUA_6G07600)-RELATED"/>
    <property type="match status" value="1"/>
</dbReference>
<protein>
    <submittedName>
        <fullName evidence="2">Pyridoxamine 5'-phosphate oxidase family protein</fullName>
    </submittedName>
</protein>
<gene>
    <name evidence="2" type="ORF">GCM10010405_22340</name>
</gene>
<sequence length="222" mass="24918">MSGPYNRSMSQRASWEAELTEVASEAELRELVGDPVPYVKDKVRTALHELDRQWLAHSPLCLIATSAADGSCDVSPKGDPPGFALVLDDRTIAIPDRPGNKRLDGFRNVLSNPRVGLIFLVPGRGDTLRINGRARLVRDAPFFDEMVVRNNRPRLALVVEIEEVYHHCAKAFLRSGAWDPESWRPEALPSRARIAKALERSDVPLEALEEYYGPRYAERLYG</sequence>
<keyword evidence="3" id="KW-1185">Reference proteome</keyword>
<dbReference type="EMBL" id="BAAASZ010000017">
    <property type="protein sequence ID" value="GAA2438523.1"/>
    <property type="molecule type" value="Genomic_DNA"/>
</dbReference>
<dbReference type="InterPro" id="IPR011576">
    <property type="entry name" value="Pyridox_Oxase_N"/>
</dbReference>
<dbReference type="Gene3D" id="2.30.110.10">
    <property type="entry name" value="Electron Transport, Fmn-binding Protein, Chain A"/>
    <property type="match status" value="1"/>
</dbReference>
<dbReference type="Proteomes" id="UP001501638">
    <property type="component" value="Unassembled WGS sequence"/>
</dbReference>
<dbReference type="InterPro" id="IPR012349">
    <property type="entry name" value="Split_barrel_FMN-bd"/>
</dbReference>